<dbReference type="AlphaFoldDB" id="A0A7X3MNB9"/>
<organism evidence="1 2">
    <name type="scientific">Microvirga makkahensis</name>
    <dbReference type="NCBI Taxonomy" id="1128670"/>
    <lineage>
        <taxon>Bacteria</taxon>
        <taxon>Pseudomonadati</taxon>
        <taxon>Pseudomonadota</taxon>
        <taxon>Alphaproteobacteria</taxon>
        <taxon>Hyphomicrobiales</taxon>
        <taxon>Methylobacteriaceae</taxon>
        <taxon>Microvirga</taxon>
    </lineage>
</organism>
<sequence>MADSSDPDEALDLGCVAAQGHLARDAEGAYSVSLEGKPATAFLCEQIARSQTSATVPMPDVRAYAKWLAD</sequence>
<dbReference type="RefSeq" id="WP_160882836.1">
    <property type="nucleotide sequence ID" value="NZ_WURB01000001.1"/>
</dbReference>
<name>A0A7X3MNB9_9HYPH</name>
<gene>
    <name evidence="1" type="ORF">GR328_01965</name>
</gene>
<dbReference type="OrthoDB" id="3765434at2"/>
<reference evidence="1 2" key="1">
    <citation type="submission" date="2019-12" db="EMBL/GenBank/DDBJ databases">
        <authorList>
            <person name="Yuan C.-G."/>
        </authorList>
    </citation>
    <scope>NUCLEOTIDE SEQUENCE [LARGE SCALE GENOMIC DNA]</scope>
    <source>
        <strain evidence="1 2">KCTC 23863</strain>
    </source>
</reference>
<dbReference type="Proteomes" id="UP000436483">
    <property type="component" value="Unassembled WGS sequence"/>
</dbReference>
<accession>A0A7X3MNB9</accession>
<comment type="caution">
    <text evidence="1">The sequence shown here is derived from an EMBL/GenBank/DDBJ whole genome shotgun (WGS) entry which is preliminary data.</text>
</comment>
<reference evidence="1 2" key="2">
    <citation type="submission" date="2020-01" db="EMBL/GenBank/DDBJ databases">
        <title>Microvirga sp. nov., an arsenate reduction bacterium isolated from Tibet hotspring sediments.</title>
        <authorList>
            <person name="Xian W.-D."/>
            <person name="Li W.-J."/>
        </authorList>
    </citation>
    <scope>NUCLEOTIDE SEQUENCE [LARGE SCALE GENOMIC DNA]</scope>
    <source>
        <strain evidence="1 2">KCTC 23863</strain>
    </source>
</reference>
<proteinExistence type="predicted"/>
<protein>
    <submittedName>
        <fullName evidence="1">Uncharacterized protein</fullName>
    </submittedName>
</protein>
<evidence type="ECO:0000313" key="1">
    <source>
        <dbReference type="EMBL" id="MXQ10241.1"/>
    </source>
</evidence>
<keyword evidence="2" id="KW-1185">Reference proteome</keyword>
<evidence type="ECO:0000313" key="2">
    <source>
        <dbReference type="Proteomes" id="UP000436483"/>
    </source>
</evidence>
<dbReference type="EMBL" id="WURB01000001">
    <property type="protein sequence ID" value="MXQ10241.1"/>
    <property type="molecule type" value="Genomic_DNA"/>
</dbReference>